<accession>K0RV33</accession>
<feature type="signal peptide" evidence="1">
    <location>
        <begin position="1"/>
        <end position="24"/>
    </location>
</feature>
<organism evidence="2 3">
    <name type="scientific">Thalassiosira oceanica</name>
    <name type="common">Marine diatom</name>
    <dbReference type="NCBI Taxonomy" id="159749"/>
    <lineage>
        <taxon>Eukaryota</taxon>
        <taxon>Sar</taxon>
        <taxon>Stramenopiles</taxon>
        <taxon>Ochrophyta</taxon>
        <taxon>Bacillariophyta</taxon>
        <taxon>Coscinodiscophyceae</taxon>
        <taxon>Thalassiosirophycidae</taxon>
        <taxon>Thalassiosirales</taxon>
        <taxon>Thalassiosiraceae</taxon>
        <taxon>Thalassiosira</taxon>
    </lineage>
</organism>
<name>K0RV33_THAOC</name>
<protein>
    <submittedName>
        <fullName evidence="2">Uncharacterized protein</fullName>
    </submittedName>
</protein>
<evidence type="ECO:0000256" key="1">
    <source>
        <dbReference type="SAM" id="SignalP"/>
    </source>
</evidence>
<dbReference type="EMBL" id="AGNL01030295">
    <property type="protein sequence ID" value="EJK56860.1"/>
    <property type="molecule type" value="Genomic_DNA"/>
</dbReference>
<evidence type="ECO:0000313" key="3">
    <source>
        <dbReference type="Proteomes" id="UP000266841"/>
    </source>
</evidence>
<comment type="caution">
    <text evidence="2">The sequence shown here is derived from an EMBL/GenBank/DDBJ whole genome shotgun (WGS) entry which is preliminary data.</text>
</comment>
<gene>
    <name evidence="2" type="ORF">THAOC_23165</name>
</gene>
<reference evidence="2 3" key="1">
    <citation type="journal article" date="2012" name="Genome Biol.">
        <title>Genome and low-iron response of an oceanic diatom adapted to chronic iron limitation.</title>
        <authorList>
            <person name="Lommer M."/>
            <person name="Specht M."/>
            <person name="Roy A.S."/>
            <person name="Kraemer L."/>
            <person name="Andreson R."/>
            <person name="Gutowska M.A."/>
            <person name="Wolf J."/>
            <person name="Bergner S.V."/>
            <person name="Schilhabel M.B."/>
            <person name="Klostermeier U.C."/>
            <person name="Beiko R.G."/>
            <person name="Rosenstiel P."/>
            <person name="Hippler M."/>
            <person name="Laroche J."/>
        </authorList>
    </citation>
    <scope>NUCLEOTIDE SEQUENCE [LARGE SCALE GENOMIC DNA]</scope>
    <source>
        <strain evidence="2 3">CCMP1005</strain>
    </source>
</reference>
<dbReference type="OrthoDB" id="10258924at2759"/>
<proteinExistence type="predicted"/>
<dbReference type="AlphaFoldDB" id="K0RV33"/>
<evidence type="ECO:0000313" key="2">
    <source>
        <dbReference type="EMBL" id="EJK56860.1"/>
    </source>
</evidence>
<feature type="non-terminal residue" evidence="2">
    <location>
        <position position="104"/>
    </location>
</feature>
<keyword evidence="3" id="KW-1185">Reference proteome</keyword>
<sequence length="104" mass="10849">MKGVAGGGAMLALVAALGARSGCGFAPPPRTGRFHSFAGRHPSDDDARQTKRGMFTGIVEEMGEVVSLETRNDMTLWDGSKGKGTEMVIKGDVVMDGAYLGCSI</sequence>
<feature type="chain" id="PRO_5003839482" evidence="1">
    <location>
        <begin position="25"/>
        <end position="104"/>
    </location>
</feature>
<dbReference type="Proteomes" id="UP000266841">
    <property type="component" value="Unassembled WGS sequence"/>
</dbReference>
<keyword evidence="1" id="KW-0732">Signal</keyword>